<accession>A0AAV6RC43</accession>
<proteinExistence type="predicted"/>
<organism evidence="1 2">
    <name type="scientific">Solea senegalensis</name>
    <name type="common">Senegalese sole</name>
    <dbReference type="NCBI Taxonomy" id="28829"/>
    <lineage>
        <taxon>Eukaryota</taxon>
        <taxon>Metazoa</taxon>
        <taxon>Chordata</taxon>
        <taxon>Craniata</taxon>
        <taxon>Vertebrata</taxon>
        <taxon>Euteleostomi</taxon>
        <taxon>Actinopterygii</taxon>
        <taxon>Neopterygii</taxon>
        <taxon>Teleostei</taxon>
        <taxon>Neoteleostei</taxon>
        <taxon>Acanthomorphata</taxon>
        <taxon>Carangaria</taxon>
        <taxon>Pleuronectiformes</taxon>
        <taxon>Pleuronectoidei</taxon>
        <taxon>Soleidae</taxon>
        <taxon>Solea</taxon>
    </lineage>
</organism>
<protein>
    <submittedName>
        <fullName evidence="1">Uncharacterized protein</fullName>
    </submittedName>
</protein>
<evidence type="ECO:0000313" key="1">
    <source>
        <dbReference type="EMBL" id="KAG7502258.1"/>
    </source>
</evidence>
<sequence length="66" mass="7486">MSEESVPEVESWRVETIAVADIFHECVMSEMLHYTSTSEKGSVSNVGHRIMLVTRNLGRVIITHRV</sequence>
<gene>
    <name evidence="1" type="ORF">JOB18_016785</name>
</gene>
<dbReference type="EMBL" id="JAGKHQ010000012">
    <property type="protein sequence ID" value="KAG7502258.1"/>
    <property type="molecule type" value="Genomic_DNA"/>
</dbReference>
<dbReference type="AlphaFoldDB" id="A0AAV6RC43"/>
<comment type="caution">
    <text evidence="1">The sequence shown here is derived from an EMBL/GenBank/DDBJ whole genome shotgun (WGS) entry which is preliminary data.</text>
</comment>
<reference evidence="1 2" key="1">
    <citation type="journal article" date="2021" name="Sci. Rep.">
        <title>Chromosome anchoring in Senegalese sole (Solea senegalensis) reveals sex-associated markers and genome rearrangements in flatfish.</title>
        <authorList>
            <person name="Guerrero-Cozar I."/>
            <person name="Gomez-Garrido J."/>
            <person name="Berbel C."/>
            <person name="Martinez-Blanch J.F."/>
            <person name="Alioto T."/>
            <person name="Claros M.G."/>
            <person name="Gagnaire P.A."/>
            <person name="Manchado M."/>
        </authorList>
    </citation>
    <scope>NUCLEOTIDE SEQUENCE [LARGE SCALE GENOMIC DNA]</scope>
    <source>
        <strain evidence="1">Sse05_10M</strain>
    </source>
</reference>
<evidence type="ECO:0000313" key="2">
    <source>
        <dbReference type="Proteomes" id="UP000693946"/>
    </source>
</evidence>
<keyword evidence="2" id="KW-1185">Reference proteome</keyword>
<name>A0AAV6RC43_SOLSE</name>
<dbReference type="Proteomes" id="UP000693946">
    <property type="component" value="Linkage Group LG2"/>
</dbReference>